<evidence type="ECO:0000313" key="2">
    <source>
        <dbReference type="Proteomes" id="UP000762676"/>
    </source>
</evidence>
<dbReference type="EMBL" id="BMAT01003081">
    <property type="protein sequence ID" value="GFS19683.1"/>
    <property type="molecule type" value="Genomic_DNA"/>
</dbReference>
<protein>
    <submittedName>
        <fullName evidence="1">Voltage-dependent calcium channel unc-36</fullName>
    </submittedName>
</protein>
<gene>
    <name evidence="1" type="ORF">ElyMa_001550800</name>
</gene>
<keyword evidence="2" id="KW-1185">Reference proteome</keyword>
<reference evidence="1 2" key="1">
    <citation type="journal article" date="2021" name="Elife">
        <title>Chloroplast acquisition without the gene transfer in kleptoplastic sea slugs, Plakobranchus ocellatus.</title>
        <authorList>
            <person name="Maeda T."/>
            <person name="Takahashi S."/>
            <person name="Yoshida T."/>
            <person name="Shimamura S."/>
            <person name="Takaki Y."/>
            <person name="Nagai Y."/>
            <person name="Toyoda A."/>
            <person name="Suzuki Y."/>
            <person name="Arimoto A."/>
            <person name="Ishii H."/>
            <person name="Satoh N."/>
            <person name="Nishiyama T."/>
            <person name="Hasebe M."/>
            <person name="Maruyama T."/>
            <person name="Minagawa J."/>
            <person name="Obokata J."/>
            <person name="Shigenobu S."/>
        </authorList>
    </citation>
    <scope>NUCLEOTIDE SEQUENCE [LARGE SCALE GENOMIC DNA]</scope>
</reference>
<comment type="caution">
    <text evidence="1">The sequence shown here is derived from an EMBL/GenBank/DDBJ whole genome shotgun (WGS) entry which is preliminary data.</text>
</comment>
<proteinExistence type="predicted"/>
<evidence type="ECO:0000313" key="1">
    <source>
        <dbReference type="EMBL" id="GFS19683.1"/>
    </source>
</evidence>
<name>A0AAV4JA46_9GAST</name>
<dbReference type="AlphaFoldDB" id="A0AAV4JA46"/>
<accession>A0AAV4JA46</accession>
<sequence>MKDKNLGSEEIAQLVREKYLHVRKGQVFYDRKSAAGLAAKRRPTLAALAFDFSKNHPTPNISTNDVYYRRQLSLYSFNVHSHLTMSSTSTVMTKPWEKREQMKWRA</sequence>
<organism evidence="1 2">
    <name type="scientific">Elysia marginata</name>
    <dbReference type="NCBI Taxonomy" id="1093978"/>
    <lineage>
        <taxon>Eukaryota</taxon>
        <taxon>Metazoa</taxon>
        <taxon>Spiralia</taxon>
        <taxon>Lophotrochozoa</taxon>
        <taxon>Mollusca</taxon>
        <taxon>Gastropoda</taxon>
        <taxon>Heterobranchia</taxon>
        <taxon>Euthyneura</taxon>
        <taxon>Panpulmonata</taxon>
        <taxon>Sacoglossa</taxon>
        <taxon>Placobranchoidea</taxon>
        <taxon>Plakobranchidae</taxon>
        <taxon>Elysia</taxon>
    </lineage>
</organism>
<dbReference type="Proteomes" id="UP000762676">
    <property type="component" value="Unassembled WGS sequence"/>
</dbReference>